<reference evidence="1 2" key="1">
    <citation type="submission" date="2016-10" db="EMBL/GenBank/DDBJ databases">
        <authorList>
            <person name="Varghese N."/>
            <person name="Submissions S."/>
        </authorList>
    </citation>
    <scope>NUCLEOTIDE SEQUENCE [LARGE SCALE GENOMIC DNA]</scope>
    <source>
        <strain evidence="1 2">DSM 29073</strain>
    </source>
</reference>
<gene>
    <name evidence="1" type="ORF">SAMN05444001_10575</name>
</gene>
<dbReference type="AlphaFoldDB" id="A0A8G2F3U6"/>
<proteinExistence type="predicted"/>
<comment type="caution">
    <text evidence="1">The sequence shown here is derived from an EMBL/GenBank/DDBJ whole genome shotgun (WGS) entry which is preliminary data.</text>
</comment>
<dbReference type="EMBL" id="FNVS01000005">
    <property type="protein sequence ID" value="SEF71005.1"/>
    <property type="molecule type" value="Genomic_DNA"/>
</dbReference>
<organism evidence="1 2">
    <name type="scientific">Parabacteroides chinchillae</name>
    <dbReference type="NCBI Taxonomy" id="871327"/>
    <lineage>
        <taxon>Bacteria</taxon>
        <taxon>Pseudomonadati</taxon>
        <taxon>Bacteroidota</taxon>
        <taxon>Bacteroidia</taxon>
        <taxon>Bacteroidales</taxon>
        <taxon>Tannerellaceae</taxon>
        <taxon>Parabacteroides</taxon>
    </lineage>
</organism>
<evidence type="ECO:0000313" key="2">
    <source>
        <dbReference type="Proteomes" id="UP000236725"/>
    </source>
</evidence>
<keyword evidence="2" id="KW-1185">Reference proteome</keyword>
<sequence>MTVIEHKKRANVQSHKFKISKEKAPYPELISNFVSLNNMDDGTTI</sequence>
<protein>
    <submittedName>
        <fullName evidence="1">Uncharacterized protein</fullName>
    </submittedName>
</protein>
<dbReference type="Proteomes" id="UP000236725">
    <property type="component" value="Unassembled WGS sequence"/>
</dbReference>
<evidence type="ECO:0000313" key="1">
    <source>
        <dbReference type="EMBL" id="SEF71005.1"/>
    </source>
</evidence>
<accession>A0A8G2F3U6</accession>
<name>A0A8G2F3U6_9BACT</name>